<accession>A0ABZ1IIW9</accession>
<dbReference type="RefSeq" id="WP_326836886.1">
    <property type="nucleotide sequence ID" value="NZ_CP142149.1"/>
</dbReference>
<dbReference type="InterPro" id="IPR050682">
    <property type="entry name" value="ModA/WtpA"/>
</dbReference>
<sequence length="339" mass="34890">MRRGFGLKTLTIGAAAVVVAACGSSPPAPSAPASGSAAAVAGTLIVNGAGTLAKPFTAMIAAFKTQNPDVTVHSKFAGSVEVVRGITELHTPVDVLGVADYSLIPSKMYGTNGSTQFANWYVGFASNRITFAYTDQSKGAAELTADNWHQVLAQPGVKIGRSNPDTDPSGYQTLQMLALAENFYHQPGLSAGVLANSPPETMVGTETQLLPAVSSGQIDYLGIYRSDALQHHLKFLDLPSRIDLSDPALAATYATVSVPTSSGARTGKPIVYALTVPTNAPNAAAGLRFVEFVLSPAGQKIMRDNGFTVVSPAVAGVANGAQLPASVQPQTVPAKLPGG</sequence>
<dbReference type="PROSITE" id="PS51257">
    <property type="entry name" value="PROKAR_LIPOPROTEIN"/>
    <property type="match status" value="1"/>
</dbReference>
<organism evidence="3 4">
    <name type="scientific">Amycolatopsis rhabdoformis</name>
    <dbReference type="NCBI Taxonomy" id="1448059"/>
    <lineage>
        <taxon>Bacteria</taxon>
        <taxon>Bacillati</taxon>
        <taxon>Actinomycetota</taxon>
        <taxon>Actinomycetes</taxon>
        <taxon>Pseudonocardiales</taxon>
        <taxon>Pseudonocardiaceae</taxon>
        <taxon>Amycolatopsis</taxon>
    </lineage>
</organism>
<evidence type="ECO:0000256" key="2">
    <source>
        <dbReference type="SAM" id="SignalP"/>
    </source>
</evidence>
<gene>
    <name evidence="3" type="ORF">VSH64_18635</name>
</gene>
<comment type="similarity">
    <text evidence="1">Belongs to the bacterial solute-binding protein 1 family. WtpA subfamily.</text>
</comment>
<reference evidence="3 4" key="1">
    <citation type="journal article" date="2015" name="Int. J. Syst. Evol. Microbiol.">
        <title>Amycolatopsis rhabdoformis sp. nov., an actinomycete isolated from a tropical forest soil.</title>
        <authorList>
            <person name="Souza W.R."/>
            <person name="Silva R.E."/>
            <person name="Goodfellow M."/>
            <person name="Busarakam K."/>
            <person name="Figueiro F.S."/>
            <person name="Ferreira D."/>
            <person name="Rodrigues-Filho E."/>
            <person name="Moraes L.A.B."/>
            <person name="Zucchi T.D."/>
        </authorList>
    </citation>
    <scope>NUCLEOTIDE SEQUENCE [LARGE SCALE GENOMIC DNA]</scope>
    <source>
        <strain evidence="3 4">NCIMB 14900</strain>
    </source>
</reference>
<feature type="signal peptide" evidence="2">
    <location>
        <begin position="1"/>
        <end position="30"/>
    </location>
</feature>
<evidence type="ECO:0000313" key="3">
    <source>
        <dbReference type="EMBL" id="WSE34089.1"/>
    </source>
</evidence>
<keyword evidence="4" id="KW-1185">Reference proteome</keyword>
<dbReference type="Gene3D" id="3.40.190.10">
    <property type="entry name" value="Periplasmic binding protein-like II"/>
    <property type="match status" value="2"/>
</dbReference>
<dbReference type="SUPFAM" id="SSF53850">
    <property type="entry name" value="Periplasmic binding protein-like II"/>
    <property type="match status" value="1"/>
</dbReference>
<evidence type="ECO:0000256" key="1">
    <source>
        <dbReference type="ARBA" id="ARBA00009438"/>
    </source>
</evidence>
<proteinExistence type="inferred from homology"/>
<dbReference type="PANTHER" id="PTHR30632:SF16">
    <property type="entry name" value="MOLYBDATE_TUNGSTATE-BINDING PROTEIN WTPA"/>
    <property type="match status" value="1"/>
</dbReference>
<dbReference type="Proteomes" id="UP001330812">
    <property type="component" value="Chromosome"/>
</dbReference>
<feature type="chain" id="PRO_5045506296" evidence="2">
    <location>
        <begin position="31"/>
        <end position="339"/>
    </location>
</feature>
<protein>
    <submittedName>
        <fullName evidence="3">Extracellular solute-binding protein</fullName>
    </submittedName>
</protein>
<evidence type="ECO:0000313" key="4">
    <source>
        <dbReference type="Proteomes" id="UP001330812"/>
    </source>
</evidence>
<name>A0ABZ1IIW9_9PSEU</name>
<keyword evidence="2" id="KW-0732">Signal</keyword>
<dbReference type="Pfam" id="PF13531">
    <property type="entry name" value="SBP_bac_11"/>
    <property type="match status" value="1"/>
</dbReference>
<dbReference type="EMBL" id="CP142149">
    <property type="protein sequence ID" value="WSE34089.1"/>
    <property type="molecule type" value="Genomic_DNA"/>
</dbReference>
<dbReference type="CDD" id="cd13540">
    <property type="entry name" value="PBP2_ModA_WtpA"/>
    <property type="match status" value="1"/>
</dbReference>
<dbReference type="PANTHER" id="PTHR30632">
    <property type="entry name" value="MOLYBDATE-BINDING PERIPLASMIC PROTEIN"/>
    <property type="match status" value="1"/>
</dbReference>